<evidence type="ECO:0000313" key="2">
    <source>
        <dbReference type="EMBL" id="PWW74220.1"/>
    </source>
</evidence>
<feature type="compositionally biased region" description="Polar residues" evidence="1">
    <location>
        <begin position="226"/>
        <end position="235"/>
    </location>
</feature>
<feature type="compositionally biased region" description="Basic and acidic residues" evidence="1">
    <location>
        <begin position="204"/>
        <end position="223"/>
    </location>
</feature>
<protein>
    <submittedName>
        <fullName evidence="2">Uncharacterized protein</fullName>
    </submittedName>
</protein>
<dbReference type="Proteomes" id="UP000246991">
    <property type="component" value="Unassembled WGS sequence"/>
</dbReference>
<feature type="region of interest" description="Disordered" evidence="1">
    <location>
        <begin position="1"/>
        <end position="23"/>
    </location>
</feature>
<feature type="compositionally biased region" description="Basic residues" evidence="1">
    <location>
        <begin position="314"/>
        <end position="325"/>
    </location>
</feature>
<feature type="compositionally biased region" description="Basic and acidic residues" evidence="1">
    <location>
        <begin position="79"/>
        <end position="123"/>
    </location>
</feature>
<dbReference type="AlphaFoldDB" id="A0A317SKS2"/>
<dbReference type="STRING" id="42249.A0A317SKS2"/>
<sequence>MDTDTPNNTAAPREDPAIPSASTEQIITDLGPTAETNNEGMDALRAALLSMGTTDMDAQRAATARLDEVIKKEKKREKEKREKKEAEKERKERERERKEKEEEEKKKQEKREKAREKAREKREKAKKKRERVKEMREKKKKEMEMKESKKNCSIITTTTTRWVMAGVLVPPRPVDHHTYLDFTDMETSSSPSPITHGEATTLDRVTEAPRARTPRDAPQESRRQSMRITQATQKPAQGKLAIAPPVQEGGVSTDVPIEEAVAGPSSQILRKTRVKVGTQKGKEGPVKAVTKVKSPVLKPRAGAGVTKKTNPRGLKGKTAVRGKAKAKAEVEREVEKEVEQGAENQSIANTITNDKTTKASRTRAPRPATQAPQRRSKRVIEKAQRSGQENLAVNSTMQEEGGPTRNDPVKGETAGGSSGGIAQKTLTKVGTGKGKEGHAKAVTKAKSPVLKPKAGAGVSKKGGRAGTCGTRSGKAGGGTKASA</sequence>
<feature type="region of interest" description="Disordered" evidence="1">
    <location>
        <begin position="183"/>
        <end position="251"/>
    </location>
</feature>
<organism evidence="2 3">
    <name type="scientific">Tuber magnatum</name>
    <name type="common">white Piedmont truffle</name>
    <dbReference type="NCBI Taxonomy" id="42249"/>
    <lineage>
        <taxon>Eukaryota</taxon>
        <taxon>Fungi</taxon>
        <taxon>Dikarya</taxon>
        <taxon>Ascomycota</taxon>
        <taxon>Pezizomycotina</taxon>
        <taxon>Pezizomycetes</taxon>
        <taxon>Pezizales</taxon>
        <taxon>Tuberaceae</taxon>
        <taxon>Tuber</taxon>
    </lineage>
</organism>
<comment type="caution">
    <text evidence="2">The sequence shown here is derived from an EMBL/GenBank/DDBJ whole genome shotgun (WGS) entry which is preliminary data.</text>
</comment>
<gene>
    <name evidence="2" type="ORF">C7212DRAFT_346161</name>
</gene>
<feature type="region of interest" description="Disordered" evidence="1">
    <location>
        <begin position="67"/>
        <end position="152"/>
    </location>
</feature>
<dbReference type="EMBL" id="PYWC01000064">
    <property type="protein sequence ID" value="PWW74220.1"/>
    <property type="molecule type" value="Genomic_DNA"/>
</dbReference>
<feature type="compositionally biased region" description="Gly residues" evidence="1">
    <location>
        <begin position="474"/>
        <end position="483"/>
    </location>
</feature>
<name>A0A317SKS2_9PEZI</name>
<feature type="compositionally biased region" description="Basic and acidic residues" evidence="1">
    <location>
        <begin position="326"/>
        <end position="339"/>
    </location>
</feature>
<feature type="compositionally biased region" description="Basic and acidic residues" evidence="1">
    <location>
        <begin position="131"/>
        <end position="150"/>
    </location>
</feature>
<feature type="compositionally biased region" description="Polar residues" evidence="1">
    <location>
        <begin position="385"/>
        <end position="398"/>
    </location>
</feature>
<proteinExistence type="predicted"/>
<dbReference type="OrthoDB" id="5506087at2759"/>
<feature type="compositionally biased region" description="Polar residues" evidence="1">
    <location>
        <begin position="1"/>
        <end position="10"/>
    </location>
</feature>
<keyword evidence="3" id="KW-1185">Reference proteome</keyword>
<evidence type="ECO:0000256" key="1">
    <source>
        <dbReference type="SAM" id="MobiDB-lite"/>
    </source>
</evidence>
<reference evidence="2 3" key="1">
    <citation type="submission" date="2018-03" db="EMBL/GenBank/DDBJ databases">
        <title>Genomes of Pezizomycetes fungi and the evolution of truffles.</title>
        <authorList>
            <person name="Murat C."/>
            <person name="Payen T."/>
            <person name="Noel B."/>
            <person name="Kuo A."/>
            <person name="Martin F.M."/>
        </authorList>
    </citation>
    <scope>NUCLEOTIDE SEQUENCE [LARGE SCALE GENOMIC DNA]</scope>
    <source>
        <strain evidence="2">091103-1</strain>
    </source>
</reference>
<feature type="compositionally biased region" description="Polar residues" evidence="1">
    <location>
        <begin position="344"/>
        <end position="354"/>
    </location>
</feature>
<evidence type="ECO:0000313" key="3">
    <source>
        <dbReference type="Proteomes" id="UP000246991"/>
    </source>
</evidence>
<feature type="region of interest" description="Disordered" evidence="1">
    <location>
        <begin position="297"/>
        <end position="483"/>
    </location>
</feature>
<accession>A0A317SKS2</accession>